<dbReference type="GO" id="GO:0000224">
    <property type="term" value="F:peptide-N4-(N-acetyl-beta-glucosaminyl)asparagine amidase activity"/>
    <property type="evidence" value="ECO:0007669"/>
    <property type="project" value="UniProtKB-EC"/>
</dbReference>
<name>A0A2U3LD85_9BACT</name>
<sequence length="568" mass="62053">MNPLSRCFRSLLAVAVTLSLCLIAVTALAQNTNRQIGTQFEVTADPLVPRPHEKPCIVPLFANYQFAYFSATTQTFDFTPPSDCSGPWEKVVLDVDFSENAGDQFDRTASIYLGNTNVYFGTTPEPLQTATNTWHIERDVTDYSALLLTPQPGTMVLQNCTTDCPSPYNTELNGVFTVNAELEFYPAQGHGQSGGETPDVVLPLVQTTSGGINLPAYLYSATDQFSTTFTLPKNIERVYLDVIAQSQQIDEQWYACFPNDLSNINELYGCGNTDFRETEITIDGQPAGISPVSAWVFTGFLPDQWVPTPAAQTLDFVPYRVNLTPFAGVLSDGNPHTVSLSVFNANYYFTSTATLLLFLDHGSTHVTGAVTKNTLASPTPVVTENLQGTTTVTGTIGVVSNRDFTIAGYVNTSHGKVATSVWEEQNFSSTQTIDFDTVNFTVLDQNTSVHNRVSSTSTAWSNGGSVVTRDDFSFPITVDVIYPVSTAPFGLTVATTQNYQTDKLTWFDGFPFYFNWLTNSVTASDVSPAASSQKYTYFDSTGMFYDCQIASKNNTLTAVSQGCKPAQH</sequence>
<proteinExistence type="predicted"/>
<organism evidence="3 4">
    <name type="scientific">Candidatus Sulfotelmatobacter kueseliae</name>
    <dbReference type="NCBI Taxonomy" id="2042962"/>
    <lineage>
        <taxon>Bacteria</taxon>
        <taxon>Pseudomonadati</taxon>
        <taxon>Acidobacteriota</taxon>
        <taxon>Terriglobia</taxon>
        <taxon>Terriglobales</taxon>
        <taxon>Candidatus Korobacteraceae</taxon>
        <taxon>Candidatus Sulfotelmatobacter</taxon>
    </lineage>
</organism>
<feature type="signal peptide" evidence="1">
    <location>
        <begin position="1"/>
        <end position="29"/>
    </location>
</feature>
<dbReference type="AlphaFoldDB" id="A0A2U3LD85"/>
<accession>A0A2U3LD85</accession>
<dbReference type="Pfam" id="PF12222">
    <property type="entry name" value="PNGaseA"/>
    <property type="match status" value="1"/>
</dbReference>
<reference evidence="4" key="1">
    <citation type="submission" date="2018-02" db="EMBL/GenBank/DDBJ databases">
        <authorList>
            <person name="Hausmann B."/>
        </authorList>
    </citation>
    <scope>NUCLEOTIDE SEQUENCE [LARGE SCALE GENOMIC DNA]</scope>
    <source>
        <strain evidence="4">Peat soil MAG SbA1</strain>
    </source>
</reference>
<keyword evidence="3" id="KW-0378">Hydrolase</keyword>
<feature type="domain" description="Peptide N-acetyl-beta-D-glucosaminyl asparaginase amidase A N-terminal" evidence="2">
    <location>
        <begin position="60"/>
        <end position="354"/>
    </location>
</feature>
<feature type="chain" id="PRO_5015701174" evidence="1">
    <location>
        <begin position="30"/>
        <end position="568"/>
    </location>
</feature>
<gene>
    <name evidence="3" type="ORF">SBA1_950021</name>
</gene>
<dbReference type="InterPro" id="IPR056948">
    <property type="entry name" value="PNGaseA_N"/>
</dbReference>
<dbReference type="OrthoDB" id="2811537at2"/>
<evidence type="ECO:0000313" key="4">
    <source>
        <dbReference type="Proteomes" id="UP000238701"/>
    </source>
</evidence>
<dbReference type="InterPro" id="IPR021102">
    <property type="entry name" value="PNGase_A"/>
</dbReference>
<dbReference type="Proteomes" id="UP000238701">
    <property type="component" value="Unassembled WGS sequence"/>
</dbReference>
<dbReference type="PANTHER" id="PTHR31104">
    <property type="entry name" value="PEPTIDE-N4-(N-ACETYL-BETA-GLUCOSAMINYL)ASPARAGINE AMIDASE A PROTEIN"/>
    <property type="match status" value="1"/>
</dbReference>
<evidence type="ECO:0000259" key="2">
    <source>
        <dbReference type="Pfam" id="PF12222"/>
    </source>
</evidence>
<evidence type="ECO:0000313" key="3">
    <source>
        <dbReference type="EMBL" id="SPF49873.1"/>
    </source>
</evidence>
<protein>
    <submittedName>
        <fullName evidence="3">Peptide-N(4)-(N-acetyl-beta-glucosaminyl)asparagine amidase</fullName>
        <ecNumber evidence="3">3.5.1.52</ecNumber>
    </submittedName>
</protein>
<dbReference type="EC" id="3.5.1.52" evidence="3"/>
<dbReference type="EMBL" id="OMOD01000194">
    <property type="protein sequence ID" value="SPF49873.1"/>
    <property type="molecule type" value="Genomic_DNA"/>
</dbReference>
<keyword evidence="1" id="KW-0732">Signal</keyword>
<evidence type="ECO:0000256" key="1">
    <source>
        <dbReference type="SAM" id="SignalP"/>
    </source>
</evidence>